<name>A0A1M6RNV3_9BACT</name>
<organism evidence="2 3">
    <name type="scientific">Rubritalea squalenifaciens DSM 18772</name>
    <dbReference type="NCBI Taxonomy" id="1123071"/>
    <lineage>
        <taxon>Bacteria</taxon>
        <taxon>Pseudomonadati</taxon>
        <taxon>Verrucomicrobiota</taxon>
        <taxon>Verrucomicrobiia</taxon>
        <taxon>Verrucomicrobiales</taxon>
        <taxon>Rubritaleaceae</taxon>
        <taxon>Rubritalea</taxon>
    </lineage>
</organism>
<evidence type="ECO:0000313" key="3">
    <source>
        <dbReference type="Proteomes" id="UP000184510"/>
    </source>
</evidence>
<dbReference type="Pfam" id="PF04536">
    <property type="entry name" value="TPM_phosphatase"/>
    <property type="match status" value="1"/>
</dbReference>
<evidence type="ECO:0000313" key="2">
    <source>
        <dbReference type="EMBL" id="SHK34146.1"/>
    </source>
</evidence>
<dbReference type="EMBL" id="FQYR01000008">
    <property type="protein sequence ID" value="SHK34146.1"/>
    <property type="molecule type" value="Genomic_DNA"/>
</dbReference>
<keyword evidence="3" id="KW-1185">Reference proteome</keyword>
<evidence type="ECO:0000259" key="1">
    <source>
        <dbReference type="Pfam" id="PF04536"/>
    </source>
</evidence>
<feature type="domain" description="TPM" evidence="1">
    <location>
        <begin position="43"/>
        <end position="167"/>
    </location>
</feature>
<reference evidence="2 3" key="1">
    <citation type="submission" date="2016-11" db="EMBL/GenBank/DDBJ databases">
        <authorList>
            <person name="Jaros S."/>
            <person name="Januszkiewicz K."/>
            <person name="Wedrychowicz H."/>
        </authorList>
    </citation>
    <scope>NUCLEOTIDE SEQUENCE [LARGE SCALE GENOMIC DNA]</scope>
    <source>
        <strain evidence="2 3">DSM 18772</strain>
    </source>
</reference>
<dbReference type="InterPro" id="IPR007621">
    <property type="entry name" value="TPM_dom"/>
</dbReference>
<dbReference type="AlphaFoldDB" id="A0A1M6RNV3"/>
<protein>
    <recommendedName>
        <fullName evidence="1">TPM domain-containing protein</fullName>
    </recommendedName>
</protein>
<dbReference type="Proteomes" id="UP000184510">
    <property type="component" value="Unassembled WGS sequence"/>
</dbReference>
<dbReference type="OrthoDB" id="187867at2"/>
<dbReference type="RefSeq" id="WP_143185192.1">
    <property type="nucleotide sequence ID" value="NZ_FQYR01000008.1"/>
</dbReference>
<dbReference type="InParanoid" id="A0A1M6RNV3"/>
<gene>
    <name evidence="2" type="ORF">SAMN02745181_3649</name>
</gene>
<dbReference type="STRING" id="1123071.SAMN02745181_3649"/>
<accession>A0A1M6RNV3</accession>
<dbReference type="Gene3D" id="3.10.310.50">
    <property type="match status" value="1"/>
</dbReference>
<sequence length="190" mass="21751">MRCPCCSQKIHKSAEACPHCGGDLLRLNRVYRNFDKRVRRPHDVAGVLRVQQRRKMEAWIRSLEKAFPDLFISVALVALNDGQDVRSYGFWLLNTGEFDDVPSTAYEEGGVMLVLDVHKKQMCLHFGYLLDDLVDEVEAFEVVSKAHPYLLEADYMNAVELVLKKLKAFLVKKARESRRLSRKLAKGGKV</sequence>
<proteinExistence type="predicted"/>